<dbReference type="Proteomes" id="UP000596857">
    <property type="component" value="Unassembled WGS sequence"/>
</dbReference>
<feature type="region of interest" description="Disordered" evidence="1">
    <location>
        <begin position="1"/>
        <end position="61"/>
    </location>
</feature>
<feature type="compositionally biased region" description="Basic and acidic residues" evidence="1">
    <location>
        <begin position="11"/>
        <end position="26"/>
    </location>
</feature>
<accession>A0ABX1Y9G8</accession>
<sequence length="61" mass="6804">MEVNSVPKNSADPKHDRADNRADKKNNQQNHSSITEIPQMVNPDKAEDYVPSLNGVTKNES</sequence>
<gene>
    <name evidence="2" type="ORF">GC101_01680</name>
</gene>
<organism evidence="2 3">
    <name type="scientific">Paenibacillus phytohabitans</name>
    <dbReference type="NCBI Taxonomy" id="2654978"/>
    <lineage>
        <taxon>Bacteria</taxon>
        <taxon>Bacillati</taxon>
        <taxon>Bacillota</taxon>
        <taxon>Bacilli</taxon>
        <taxon>Bacillales</taxon>
        <taxon>Paenibacillaceae</taxon>
        <taxon>Paenibacillus</taxon>
    </lineage>
</organism>
<feature type="compositionally biased region" description="Polar residues" evidence="1">
    <location>
        <begin position="27"/>
        <end position="36"/>
    </location>
</feature>
<reference evidence="2 3" key="1">
    <citation type="submission" date="2019-10" db="EMBL/GenBank/DDBJ databases">
        <title>Description of Paenibacillus terricola sp. nov.</title>
        <authorList>
            <person name="Carlier A."/>
            <person name="Qi S."/>
        </authorList>
    </citation>
    <scope>NUCLEOTIDE SEQUENCE [LARGE SCALE GENOMIC DNA]</scope>
    <source>
        <strain evidence="2 3">LMG 31459</strain>
    </source>
</reference>
<comment type="caution">
    <text evidence="2">The sequence shown here is derived from an EMBL/GenBank/DDBJ whole genome shotgun (WGS) entry which is preliminary data.</text>
</comment>
<evidence type="ECO:0000313" key="3">
    <source>
        <dbReference type="Proteomes" id="UP000596857"/>
    </source>
</evidence>
<evidence type="ECO:0008006" key="4">
    <source>
        <dbReference type="Google" id="ProtNLM"/>
    </source>
</evidence>
<evidence type="ECO:0000256" key="1">
    <source>
        <dbReference type="SAM" id="MobiDB-lite"/>
    </source>
</evidence>
<dbReference type="EMBL" id="WHOB01000016">
    <property type="protein sequence ID" value="NOU77580.1"/>
    <property type="molecule type" value="Genomic_DNA"/>
</dbReference>
<name>A0ABX1Y9G8_9BACL</name>
<proteinExistence type="predicted"/>
<evidence type="ECO:0000313" key="2">
    <source>
        <dbReference type="EMBL" id="NOU77580.1"/>
    </source>
</evidence>
<keyword evidence="3" id="KW-1185">Reference proteome</keyword>
<protein>
    <recommendedName>
        <fullName evidence="4">Spore protein</fullName>
    </recommendedName>
</protein>